<protein>
    <submittedName>
        <fullName evidence="1">Uncharacterized protein</fullName>
    </submittedName>
</protein>
<name>A0A4S4KI33_9APHY</name>
<dbReference type="AlphaFoldDB" id="A0A4S4KI33"/>
<proteinExistence type="predicted"/>
<evidence type="ECO:0000313" key="1">
    <source>
        <dbReference type="EMBL" id="THG97636.1"/>
    </source>
</evidence>
<evidence type="ECO:0000313" key="2">
    <source>
        <dbReference type="Proteomes" id="UP000309038"/>
    </source>
</evidence>
<keyword evidence="2" id="KW-1185">Reference proteome</keyword>
<accession>A0A4S4KI33</accession>
<organism evidence="1 2">
    <name type="scientific">Hermanssonia centrifuga</name>
    <dbReference type="NCBI Taxonomy" id="98765"/>
    <lineage>
        <taxon>Eukaryota</taxon>
        <taxon>Fungi</taxon>
        <taxon>Dikarya</taxon>
        <taxon>Basidiomycota</taxon>
        <taxon>Agaricomycotina</taxon>
        <taxon>Agaricomycetes</taxon>
        <taxon>Polyporales</taxon>
        <taxon>Meruliaceae</taxon>
        <taxon>Hermanssonia</taxon>
    </lineage>
</organism>
<sequence>MHKQLDAAVYMAMKLPETGNLIERYGTGRTVLIYIVETCPLDYRKAGFSGLHVMGYYSKLGDVLYEVLYEMYKARHSFATIRRSKAARVAIQTAWTVGYRGNTHRLLISTLSQMNRQAPDVGAYSNILPIVQSSGAGKSRCVHEAAGLIFTLPLNVRPSAEDSEALFSTAVKFLGKLDGRFKIFAALALAWRELLEADDRRVRKEMYAAVFLEAERLLKEGVIVDKPAATLDNSGSQIPICDMVASDEGTKLRDAIISRVAERLPADNWDPTIIFYLDEAHGLSSISVDAQRNVYDTFVSAASRLTTFGFVAVTLSTNSNLAKLAPPMSLHASSRPPSSPNHKPPFTELGFDCYTSGSNNRQYIFRPNKMSLKEVSEVSYMVKFGRPLFWSRWDGIMSAVDMVKFAREKLTGRRVSSELDDFPRLSERPKEGMIAALSTRILLEFEPTRESARTFEMSLVERHMRIAYSVPTHREYYRSGNPSEPILAEAAAQEMSSSSRPIAELLRDYINEGLIDEGTRGELVGRLLLTLAYDKAIRDTTSDLPKKYSRGVTVEAFLKALFSEKYTANVLSCRPDMGGCNTSLKDAFKDAYVRFTHFVQYGNKNHIDTHSALAGIARGMAVQVKHTEATIDLMVPITMEQENLREEIMSGILIQIKARSTTRVVNIDADKLGFFPAGCKKVRPYIAILMQLGLQTEAHKRQYALATSAALTGSHKASHSPSKVITKQTTRHTRLVDTGLHPRYAINVWGCSPAVYGVVHNKDIYAELLISRNVMDEHPRRDEPNLAAVRRMKPVWERNEDCYDWIDDEVLQGREGIGLMRDFEDEVFMNGDGSVPMDVD</sequence>
<gene>
    <name evidence="1" type="ORF">EW026_g4399</name>
</gene>
<dbReference type="Proteomes" id="UP000309038">
    <property type="component" value="Unassembled WGS sequence"/>
</dbReference>
<comment type="caution">
    <text evidence="1">The sequence shown here is derived from an EMBL/GenBank/DDBJ whole genome shotgun (WGS) entry which is preliminary data.</text>
</comment>
<dbReference type="PANTHER" id="PTHR33266:SF1">
    <property type="entry name" value="F-BOX DOMAIN-CONTAINING PROTEIN"/>
    <property type="match status" value="1"/>
</dbReference>
<dbReference type="PANTHER" id="PTHR33266">
    <property type="entry name" value="CHROMOSOME 15, WHOLE GENOME SHOTGUN SEQUENCE"/>
    <property type="match status" value="1"/>
</dbReference>
<dbReference type="EMBL" id="SGPJ01000157">
    <property type="protein sequence ID" value="THG97636.1"/>
    <property type="molecule type" value="Genomic_DNA"/>
</dbReference>
<reference evidence="1 2" key="1">
    <citation type="submission" date="2019-02" db="EMBL/GenBank/DDBJ databases">
        <title>Genome sequencing of the rare red list fungi Phlebia centrifuga.</title>
        <authorList>
            <person name="Buettner E."/>
            <person name="Kellner H."/>
        </authorList>
    </citation>
    <scope>NUCLEOTIDE SEQUENCE [LARGE SCALE GENOMIC DNA]</scope>
    <source>
        <strain evidence="1 2">DSM 108282</strain>
    </source>
</reference>